<keyword evidence="3" id="KW-0378">Hydrolase</keyword>
<keyword evidence="1" id="KW-0067">ATP-binding</keyword>
<dbReference type="GO" id="GO:0005524">
    <property type="term" value="F:ATP binding"/>
    <property type="evidence" value="ECO:0007669"/>
    <property type="project" value="UniProtKB-UniRule"/>
</dbReference>
<gene>
    <name evidence="3" type="primary">PIM1_1</name>
    <name evidence="3" type="ORF">OS493_015177</name>
</gene>
<feature type="domain" description="Protein kinase" evidence="2">
    <location>
        <begin position="115"/>
        <end position="232"/>
    </location>
</feature>
<comment type="caution">
    <text evidence="3">The sequence shown here is derived from an EMBL/GenBank/DDBJ whole genome shotgun (WGS) entry which is preliminary data.</text>
</comment>
<sequence length="232" mass="26077">MKRKLETESAPTSKRMRTEKRAALAKKVLLHSKETKLRLIWSESDIDYLKKISSYDSFLPLDYKKPDWVNAEMRFTLSADSAHLGIPVLKTIKLKLSKVPDYIKKLASQTELAAYDIGKVLGAGSFGQVIAATRKADNLPVALKFVQKSSVKEFKKMNTMFTSWKDRKSAKTCLTSYTTEDSLDRPLDGKRSPAILCPDPAGQHPAAKRLVSYTATSNQRTSWWTCALMKPS</sequence>
<protein>
    <submittedName>
        <fullName evidence="3">ATP-dependent Lon protease pim1</fullName>
        <ecNumber evidence="3">2.7.11.1</ecNumber>
    </submittedName>
</protein>
<dbReference type="InterPro" id="IPR000719">
    <property type="entry name" value="Prot_kinase_dom"/>
</dbReference>
<dbReference type="Gene3D" id="3.30.200.20">
    <property type="entry name" value="Phosphorylase Kinase, domain 1"/>
    <property type="match status" value="1"/>
</dbReference>
<evidence type="ECO:0000313" key="4">
    <source>
        <dbReference type="Proteomes" id="UP001163046"/>
    </source>
</evidence>
<dbReference type="GO" id="GO:0006508">
    <property type="term" value="P:proteolysis"/>
    <property type="evidence" value="ECO:0007669"/>
    <property type="project" value="UniProtKB-KW"/>
</dbReference>
<feature type="binding site" evidence="1">
    <location>
        <position position="144"/>
    </location>
    <ligand>
        <name>ATP</name>
        <dbReference type="ChEBI" id="CHEBI:30616"/>
    </ligand>
</feature>
<dbReference type="EMBL" id="MU825880">
    <property type="protein sequence ID" value="KAJ7385593.1"/>
    <property type="molecule type" value="Genomic_DNA"/>
</dbReference>
<evidence type="ECO:0000256" key="1">
    <source>
        <dbReference type="PROSITE-ProRule" id="PRU10141"/>
    </source>
</evidence>
<dbReference type="InterPro" id="IPR017441">
    <property type="entry name" value="Protein_kinase_ATP_BS"/>
</dbReference>
<dbReference type="Proteomes" id="UP001163046">
    <property type="component" value="Unassembled WGS sequence"/>
</dbReference>
<organism evidence="3 4">
    <name type="scientific">Desmophyllum pertusum</name>
    <dbReference type="NCBI Taxonomy" id="174260"/>
    <lineage>
        <taxon>Eukaryota</taxon>
        <taxon>Metazoa</taxon>
        <taxon>Cnidaria</taxon>
        <taxon>Anthozoa</taxon>
        <taxon>Hexacorallia</taxon>
        <taxon>Scleractinia</taxon>
        <taxon>Caryophylliina</taxon>
        <taxon>Caryophylliidae</taxon>
        <taxon>Desmophyllum</taxon>
    </lineage>
</organism>
<keyword evidence="4" id="KW-1185">Reference proteome</keyword>
<accession>A0A9W9ZPM7</accession>
<dbReference type="EC" id="2.7.11.1" evidence="3"/>
<keyword evidence="3" id="KW-0645">Protease</keyword>
<evidence type="ECO:0000313" key="3">
    <source>
        <dbReference type="EMBL" id="KAJ7385593.1"/>
    </source>
</evidence>
<proteinExistence type="predicted"/>
<name>A0A9W9ZPM7_9CNID</name>
<dbReference type="GO" id="GO:0004674">
    <property type="term" value="F:protein serine/threonine kinase activity"/>
    <property type="evidence" value="ECO:0007669"/>
    <property type="project" value="UniProtKB-EC"/>
</dbReference>
<dbReference type="SUPFAM" id="SSF56112">
    <property type="entry name" value="Protein kinase-like (PK-like)"/>
    <property type="match status" value="1"/>
</dbReference>
<keyword evidence="1" id="KW-0547">Nucleotide-binding</keyword>
<dbReference type="GO" id="GO:0008233">
    <property type="term" value="F:peptidase activity"/>
    <property type="evidence" value="ECO:0007669"/>
    <property type="project" value="UniProtKB-KW"/>
</dbReference>
<evidence type="ECO:0000259" key="2">
    <source>
        <dbReference type="PROSITE" id="PS50011"/>
    </source>
</evidence>
<keyword evidence="3" id="KW-0808">Transferase</keyword>
<dbReference type="OrthoDB" id="10315484at2759"/>
<dbReference type="PROSITE" id="PS50011">
    <property type="entry name" value="PROTEIN_KINASE_DOM"/>
    <property type="match status" value="1"/>
</dbReference>
<reference evidence="3" key="1">
    <citation type="submission" date="2023-01" db="EMBL/GenBank/DDBJ databases">
        <title>Genome assembly of the deep-sea coral Lophelia pertusa.</title>
        <authorList>
            <person name="Herrera S."/>
            <person name="Cordes E."/>
        </authorList>
    </citation>
    <scope>NUCLEOTIDE SEQUENCE</scope>
    <source>
        <strain evidence="3">USNM1676648</strain>
        <tissue evidence="3">Polyp</tissue>
    </source>
</reference>
<dbReference type="InterPro" id="IPR011009">
    <property type="entry name" value="Kinase-like_dom_sf"/>
</dbReference>
<dbReference type="PROSITE" id="PS00107">
    <property type="entry name" value="PROTEIN_KINASE_ATP"/>
    <property type="match status" value="1"/>
</dbReference>
<dbReference type="AlphaFoldDB" id="A0A9W9ZPM7"/>